<dbReference type="InterPro" id="IPR036179">
    <property type="entry name" value="Ig-like_dom_sf"/>
</dbReference>
<evidence type="ECO:0000313" key="8">
    <source>
        <dbReference type="Proteomes" id="UP001178508"/>
    </source>
</evidence>
<name>A0AAV1HFP3_XYRNO</name>
<feature type="transmembrane region" description="Helical" evidence="5">
    <location>
        <begin position="233"/>
        <end position="255"/>
    </location>
</feature>
<dbReference type="InterPro" id="IPR013783">
    <property type="entry name" value="Ig-like_fold"/>
</dbReference>
<dbReference type="EMBL" id="OY660885">
    <property type="protein sequence ID" value="CAJ1084400.1"/>
    <property type="molecule type" value="Genomic_DNA"/>
</dbReference>
<keyword evidence="5" id="KW-1133">Transmembrane helix</keyword>
<proteinExistence type="predicted"/>
<feature type="compositionally biased region" description="Polar residues" evidence="4">
    <location>
        <begin position="210"/>
        <end position="227"/>
    </location>
</feature>
<keyword evidence="1" id="KW-0732">Signal</keyword>
<dbReference type="Proteomes" id="UP001178508">
    <property type="component" value="Chromosome 22"/>
</dbReference>
<evidence type="ECO:0000256" key="3">
    <source>
        <dbReference type="ARBA" id="ARBA00023319"/>
    </source>
</evidence>
<evidence type="ECO:0000256" key="5">
    <source>
        <dbReference type="SAM" id="Phobius"/>
    </source>
</evidence>
<dbReference type="InterPro" id="IPR052314">
    <property type="entry name" value="Immune_rcpt_domain"/>
</dbReference>
<evidence type="ECO:0000259" key="6">
    <source>
        <dbReference type="SMART" id="SM00409"/>
    </source>
</evidence>
<dbReference type="SUPFAM" id="SSF48726">
    <property type="entry name" value="Immunoglobulin"/>
    <property type="match status" value="1"/>
</dbReference>
<feature type="compositionally biased region" description="Low complexity" evidence="4">
    <location>
        <begin position="177"/>
        <end position="209"/>
    </location>
</feature>
<evidence type="ECO:0000256" key="4">
    <source>
        <dbReference type="SAM" id="MobiDB-lite"/>
    </source>
</evidence>
<gene>
    <name evidence="7" type="ORF">XNOV1_A029910</name>
</gene>
<reference evidence="7" key="1">
    <citation type="submission" date="2023-08" db="EMBL/GenBank/DDBJ databases">
        <authorList>
            <person name="Alioto T."/>
            <person name="Alioto T."/>
            <person name="Gomez Garrido J."/>
        </authorList>
    </citation>
    <scope>NUCLEOTIDE SEQUENCE</scope>
</reference>
<dbReference type="GO" id="GO:0009986">
    <property type="term" value="C:cell surface"/>
    <property type="evidence" value="ECO:0007669"/>
    <property type="project" value="TreeGrafter"/>
</dbReference>
<feature type="region of interest" description="Disordered" evidence="4">
    <location>
        <begin position="169"/>
        <end position="227"/>
    </location>
</feature>
<evidence type="ECO:0000256" key="2">
    <source>
        <dbReference type="ARBA" id="ARBA00023157"/>
    </source>
</evidence>
<organism evidence="7 8">
    <name type="scientific">Xyrichtys novacula</name>
    <name type="common">Pearly razorfish</name>
    <name type="synonym">Hemipteronotus novacula</name>
    <dbReference type="NCBI Taxonomy" id="13765"/>
    <lineage>
        <taxon>Eukaryota</taxon>
        <taxon>Metazoa</taxon>
        <taxon>Chordata</taxon>
        <taxon>Craniata</taxon>
        <taxon>Vertebrata</taxon>
        <taxon>Euteleostomi</taxon>
        <taxon>Actinopterygii</taxon>
        <taxon>Neopterygii</taxon>
        <taxon>Teleostei</taxon>
        <taxon>Neoteleostei</taxon>
        <taxon>Acanthomorphata</taxon>
        <taxon>Eupercaria</taxon>
        <taxon>Labriformes</taxon>
        <taxon>Labridae</taxon>
        <taxon>Xyrichtys</taxon>
    </lineage>
</organism>
<dbReference type="PANTHER" id="PTHR16423">
    <property type="entry name" value="TREM-LIKE TRANSCRIPT PROTEIN"/>
    <property type="match status" value="1"/>
</dbReference>
<evidence type="ECO:0000256" key="1">
    <source>
        <dbReference type="ARBA" id="ARBA00022729"/>
    </source>
</evidence>
<keyword evidence="2" id="KW-1015">Disulfide bond</keyword>
<keyword evidence="5" id="KW-0812">Transmembrane</keyword>
<feature type="domain" description="Immunoglobulin" evidence="6">
    <location>
        <begin position="66"/>
        <end position="167"/>
    </location>
</feature>
<dbReference type="SMART" id="SM00409">
    <property type="entry name" value="IG"/>
    <property type="match status" value="1"/>
</dbReference>
<keyword evidence="3" id="KW-0393">Immunoglobulin domain</keyword>
<dbReference type="AlphaFoldDB" id="A0AAV1HFP3"/>
<dbReference type="Gene3D" id="2.60.40.10">
    <property type="entry name" value="Immunoglobulins"/>
    <property type="match status" value="1"/>
</dbReference>
<evidence type="ECO:0000313" key="7">
    <source>
        <dbReference type="EMBL" id="CAJ1084400.1"/>
    </source>
</evidence>
<dbReference type="PANTHER" id="PTHR16423:SF3">
    <property type="entry name" value="TREM-LIKE TRANSCRIPT 2 PROTEIN"/>
    <property type="match status" value="1"/>
</dbReference>
<keyword evidence="8" id="KW-1185">Reference proteome</keyword>
<dbReference type="GO" id="GO:0038023">
    <property type="term" value="F:signaling receptor activity"/>
    <property type="evidence" value="ECO:0007669"/>
    <property type="project" value="TreeGrafter"/>
</dbReference>
<keyword evidence="5" id="KW-0472">Membrane</keyword>
<dbReference type="InterPro" id="IPR003599">
    <property type="entry name" value="Ig_sub"/>
</dbReference>
<protein>
    <submittedName>
        <fullName evidence="7">Uncharacterized protein LOC117822164 isoform X1</fullName>
    </submittedName>
</protein>
<feature type="region of interest" description="Disordered" evidence="4">
    <location>
        <begin position="364"/>
        <end position="387"/>
    </location>
</feature>
<sequence length="387" mass="43073">MKRGGVLRGRIIILTDESSSSFHSKDGRERRSTITASNMRVQPTLICSFFFLMLKDGVTALFEEDIGVRYGTEGEDITVRCNFKISGKRRIFCRNKCGDGDILIETTNNSRHQGRYSIEYYERGLIGPAQINVSITNLRKSDSGRYSCWLDRRLSLDSKETFQLNVRNARTTRKPNRTNPTVSSSTSSASTTTTTTTTKTTTTTTKTTTIQSVNSSTENTTTPLGQKSSSNPLLYLGLLLLLLIIILSLILLIYYKKRAPKPKNEATGRPVETDYADVSETNRDYEEIREEDRPVFTVYACAKFSKPNGVEITDDYSLLSAAESQNKTGDDSNKLLYTTVDFSNSPAASLTSAPSREPKNVIYSVPRVPHATSEDADPPLYSTVTPH</sequence>
<accession>A0AAV1HFP3</accession>